<gene>
    <name evidence="1" type="ORF">EJ03DRAFT_121773</name>
</gene>
<dbReference type="EMBL" id="ML995845">
    <property type="protein sequence ID" value="KAF2768353.1"/>
    <property type="molecule type" value="Genomic_DNA"/>
</dbReference>
<dbReference type="AlphaFoldDB" id="A0A6G1L5Z4"/>
<evidence type="ECO:0000313" key="2">
    <source>
        <dbReference type="Proteomes" id="UP000799436"/>
    </source>
</evidence>
<accession>A0A6G1L5Z4</accession>
<protein>
    <submittedName>
        <fullName evidence="1">Uncharacterized protein</fullName>
    </submittedName>
</protein>
<dbReference type="Proteomes" id="UP000799436">
    <property type="component" value="Unassembled WGS sequence"/>
</dbReference>
<keyword evidence="2" id="KW-1185">Reference proteome</keyword>
<organism evidence="1 2">
    <name type="scientific">Teratosphaeria nubilosa</name>
    <dbReference type="NCBI Taxonomy" id="161662"/>
    <lineage>
        <taxon>Eukaryota</taxon>
        <taxon>Fungi</taxon>
        <taxon>Dikarya</taxon>
        <taxon>Ascomycota</taxon>
        <taxon>Pezizomycotina</taxon>
        <taxon>Dothideomycetes</taxon>
        <taxon>Dothideomycetidae</taxon>
        <taxon>Mycosphaerellales</taxon>
        <taxon>Teratosphaeriaceae</taxon>
        <taxon>Teratosphaeria</taxon>
    </lineage>
</organism>
<proteinExistence type="predicted"/>
<reference evidence="1" key="1">
    <citation type="journal article" date="2020" name="Stud. Mycol.">
        <title>101 Dothideomycetes genomes: a test case for predicting lifestyles and emergence of pathogens.</title>
        <authorList>
            <person name="Haridas S."/>
            <person name="Albert R."/>
            <person name="Binder M."/>
            <person name="Bloem J."/>
            <person name="Labutti K."/>
            <person name="Salamov A."/>
            <person name="Andreopoulos B."/>
            <person name="Baker S."/>
            <person name="Barry K."/>
            <person name="Bills G."/>
            <person name="Bluhm B."/>
            <person name="Cannon C."/>
            <person name="Castanera R."/>
            <person name="Culley D."/>
            <person name="Daum C."/>
            <person name="Ezra D."/>
            <person name="Gonzalez J."/>
            <person name="Henrissat B."/>
            <person name="Kuo A."/>
            <person name="Liang C."/>
            <person name="Lipzen A."/>
            <person name="Lutzoni F."/>
            <person name="Magnuson J."/>
            <person name="Mondo S."/>
            <person name="Nolan M."/>
            <person name="Ohm R."/>
            <person name="Pangilinan J."/>
            <person name="Park H.-J."/>
            <person name="Ramirez L."/>
            <person name="Alfaro M."/>
            <person name="Sun H."/>
            <person name="Tritt A."/>
            <person name="Yoshinaga Y."/>
            <person name="Zwiers L.-H."/>
            <person name="Turgeon B."/>
            <person name="Goodwin S."/>
            <person name="Spatafora J."/>
            <person name="Crous P."/>
            <person name="Grigoriev I."/>
        </authorList>
    </citation>
    <scope>NUCLEOTIDE SEQUENCE</scope>
    <source>
        <strain evidence="1">CBS 116005</strain>
    </source>
</reference>
<evidence type="ECO:0000313" key="1">
    <source>
        <dbReference type="EMBL" id="KAF2768353.1"/>
    </source>
</evidence>
<name>A0A6G1L5Z4_9PEZI</name>
<sequence length="72" mass="8060">MRKCRWSKLTSLSSAGAVRRLVAWSKCSHRPSGGQDERRPAATPEGIDLGLRRSGWRCLRTGKLWSILGSKH</sequence>